<accession>A0A7G1HWT1</accession>
<evidence type="ECO:0000256" key="4">
    <source>
        <dbReference type="ARBA" id="ARBA00022695"/>
    </source>
</evidence>
<organism evidence="10 11">
    <name type="scientific">Coprobacter secundus subsp. similis</name>
    <dbReference type="NCBI Taxonomy" id="2751153"/>
    <lineage>
        <taxon>Bacteria</taxon>
        <taxon>Pseudomonadati</taxon>
        <taxon>Bacteroidota</taxon>
        <taxon>Bacteroidia</taxon>
        <taxon>Bacteroidales</taxon>
        <taxon>Barnesiellaceae</taxon>
        <taxon>Coprobacter</taxon>
    </lineage>
</organism>
<dbReference type="EMBL" id="AP023322">
    <property type="protein sequence ID" value="BCI64050.1"/>
    <property type="molecule type" value="Genomic_DNA"/>
</dbReference>
<evidence type="ECO:0000256" key="6">
    <source>
        <dbReference type="ARBA" id="ARBA00023134"/>
    </source>
</evidence>
<dbReference type="InterPro" id="IPR049577">
    <property type="entry name" value="GMPP_N"/>
</dbReference>
<dbReference type="GO" id="GO:0009298">
    <property type="term" value="P:GDP-mannose biosynthetic process"/>
    <property type="evidence" value="ECO:0007669"/>
    <property type="project" value="TreeGrafter"/>
</dbReference>
<keyword evidence="5" id="KW-0547">Nucleotide-binding</keyword>
<feature type="domain" description="MannoseP isomerase/GMP-like beta-helix" evidence="9">
    <location>
        <begin position="304"/>
        <end position="346"/>
    </location>
</feature>
<proteinExistence type="inferred from homology"/>
<protein>
    <recommendedName>
        <fullName evidence="2">mannose-1-phosphate guanylyltransferase</fullName>
        <ecNumber evidence="2">2.7.7.13</ecNumber>
    </recommendedName>
</protein>
<gene>
    <name evidence="10" type="ORF">Cop2CBH44_24030</name>
</gene>
<feature type="domain" description="Nucleotidyl transferase" evidence="8">
    <location>
        <begin position="7"/>
        <end position="286"/>
    </location>
</feature>
<evidence type="ECO:0000313" key="10">
    <source>
        <dbReference type="EMBL" id="BCI64050.1"/>
    </source>
</evidence>
<dbReference type="GO" id="GO:0005525">
    <property type="term" value="F:GTP binding"/>
    <property type="evidence" value="ECO:0007669"/>
    <property type="project" value="UniProtKB-KW"/>
</dbReference>
<dbReference type="AlphaFoldDB" id="A0A7G1HWT1"/>
<dbReference type="PANTHER" id="PTHR46390:SF1">
    <property type="entry name" value="MANNOSE-1-PHOSPHATE GUANYLYLTRANSFERASE"/>
    <property type="match status" value="1"/>
</dbReference>
<evidence type="ECO:0000256" key="2">
    <source>
        <dbReference type="ARBA" id="ARBA00012387"/>
    </source>
</evidence>
<dbReference type="Proteomes" id="UP000594042">
    <property type="component" value="Chromosome"/>
</dbReference>
<dbReference type="RefSeq" id="WP_044226839.1">
    <property type="nucleotide sequence ID" value="NZ_AP023322.1"/>
</dbReference>
<comment type="similarity">
    <text evidence="1">Belongs to the mannose-6-phosphate isomerase type 2 family.</text>
</comment>
<dbReference type="KEGG" id="copr:Cop2CBH44_24030"/>
<dbReference type="CDD" id="cd02509">
    <property type="entry name" value="GDP-M1P_Guanylyltransferase"/>
    <property type="match status" value="1"/>
</dbReference>
<dbReference type="SUPFAM" id="SSF159283">
    <property type="entry name" value="Guanosine diphospho-D-mannose pyrophosphorylase/mannose-6-phosphate isomerase linker domain"/>
    <property type="match status" value="1"/>
</dbReference>
<dbReference type="InterPro" id="IPR005835">
    <property type="entry name" value="NTP_transferase_dom"/>
</dbReference>
<dbReference type="PANTHER" id="PTHR46390">
    <property type="entry name" value="MANNOSE-1-PHOSPHATE GUANYLYLTRANSFERASE"/>
    <property type="match status" value="1"/>
</dbReference>
<name>A0A7G1HWT1_9BACT</name>
<dbReference type="Gene3D" id="3.90.550.10">
    <property type="entry name" value="Spore Coat Polysaccharide Biosynthesis Protein SpsA, Chain A"/>
    <property type="match status" value="1"/>
</dbReference>
<evidence type="ECO:0000256" key="1">
    <source>
        <dbReference type="ARBA" id="ARBA00006115"/>
    </source>
</evidence>
<dbReference type="EC" id="2.7.7.13" evidence="2"/>
<evidence type="ECO:0000256" key="3">
    <source>
        <dbReference type="ARBA" id="ARBA00022679"/>
    </source>
</evidence>
<dbReference type="InterPro" id="IPR054566">
    <property type="entry name" value="ManC/GMP-like_b-helix"/>
</dbReference>
<dbReference type="SUPFAM" id="SSF53448">
    <property type="entry name" value="Nucleotide-diphospho-sugar transferases"/>
    <property type="match status" value="1"/>
</dbReference>
<evidence type="ECO:0000256" key="7">
    <source>
        <dbReference type="ARBA" id="ARBA00047343"/>
    </source>
</evidence>
<sequence>MKDRYCVIMCGGIGSRFWPFSRTYRPKQFLDFFGTGRSLLQSTYDRFSRIISPENIFISTNEMYVDLVKEQLPEVADERILAEPQRRNTAPCIAWAAYHIQALNPNANIVVTPADHLILKEDSFAECIDKGMKFVEKYPALLTLGVKPNRPETGYGYIQIEDDNNEDIKTVKTFTEKPNIELARVFVESGEFFWNSGIFIWNVQTVIKAMQRHLPEIVNRCEANKEVFNTPKEKEFVNENYMACPNISIDFGLMEKASNVFVLCAEFGWADLGTWGSVYEFSAKDRNGNVGAKGKQLRYDCNNNVIAVPENKLVVLQGLNDCIVVESDNVLLICQKKEEQRIRKFITDAKVNFGDDFI</sequence>
<dbReference type="GO" id="GO:0004475">
    <property type="term" value="F:mannose-1-phosphate guanylyltransferase (GTP) activity"/>
    <property type="evidence" value="ECO:0007669"/>
    <property type="project" value="UniProtKB-EC"/>
</dbReference>
<evidence type="ECO:0000259" key="9">
    <source>
        <dbReference type="Pfam" id="PF22640"/>
    </source>
</evidence>
<keyword evidence="4 10" id="KW-0548">Nucleotidyltransferase</keyword>
<evidence type="ECO:0000256" key="5">
    <source>
        <dbReference type="ARBA" id="ARBA00022741"/>
    </source>
</evidence>
<dbReference type="Pfam" id="PF00483">
    <property type="entry name" value="NTP_transferase"/>
    <property type="match status" value="1"/>
</dbReference>
<keyword evidence="6" id="KW-0342">GTP-binding</keyword>
<keyword evidence="11" id="KW-1185">Reference proteome</keyword>
<dbReference type="Pfam" id="PF22640">
    <property type="entry name" value="ManC_GMP_beta-helix"/>
    <property type="match status" value="1"/>
</dbReference>
<evidence type="ECO:0000313" key="11">
    <source>
        <dbReference type="Proteomes" id="UP000594042"/>
    </source>
</evidence>
<keyword evidence="3 10" id="KW-0808">Transferase</keyword>
<reference evidence="11" key="1">
    <citation type="submission" date="2020-07" db="EMBL/GenBank/DDBJ databases">
        <title>Complete genome sequencing of Coprobacter sp. strain 2CBH44.</title>
        <authorList>
            <person name="Sakamoto M."/>
            <person name="Murakami T."/>
            <person name="Mori H."/>
        </authorList>
    </citation>
    <scope>NUCLEOTIDE SEQUENCE [LARGE SCALE GENOMIC DNA]</scope>
    <source>
        <strain evidence="11">2CBH44</strain>
    </source>
</reference>
<dbReference type="FunFam" id="3.90.550.10:FF:000046">
    <property type="entry name" value="Mannose-1-phosphate guanylyltransferase (GDP)"/>
    <property type="match status" value="1"/>
</dbReference>
<evidence type="ECO:0000259" key="8">
    <source>
        <dbReference type="Pfam" id="PF00483"/>
    </source>
</evidence>
<dbReference type="InterPro" id="IPR051161">
    <property type="entry name" value="Mannose-6P_isomerase_type2"/>
</dbReference>
<comment type="catalytic activity">
    <reaction evidence="7">
        <text>alpha-D-mannose 1-phosphate + GTP + H(+) = GDP-alpha-D-mannose + diphosphate</text>
        <dbReference type="Rhea" id="RHEA:15229"/>
        <dbReference type="ChEBI" id="CHEBI:15378"/>
        <dbReference type="ChEBI" id="CHEBI:33019"/>
        <dbReference type="ChEBI" id="CHEBI:37565"/>
        <dbReference type="ChEBI" id="CHEBI:57527"/>
        <dbReference type="ChEBI" id="CHEBI:58409"/>
        <dbReference type="EC" id="2.7.7.13"/>
    </reaction>
</comment>
<dbReference type="InterPro" id="IPR029044">
    <property type="entry name" value="Nucleotide-diphossugar_trans"/>
</dbReference>